<organism evidence="1 2">
    <name type="scientific">Haloferax larsenii</name>
    <dbReference type="NCBI Taxonomy" id="302484"/>
    <lineage>
        <taxon>Archaea</taxon>
        <taxon>Methanobacteriati</taxon>
        <taxon>Methanobacteriota</taxon>
        <taxon>Stenosarchaea group</taxon>
        <taxon>Halobacteria</taxon>
        <taxon>Halobacteriales</taxon>
        <taxon>Haloferacaceae</taxon>
        <taxon>Haloferax</taxon>
    </lineage>
</organism>
<sequence>MGIKSVEIYTAKNSVKKILSVVIGRIDRHWWSVERRVGLGCQPHPTPGTEPVAEPVGPSPASGAVVVAVAVRFAVVAGPKPLVAVVAEQQLAAVAAGRSCGSRSQT</sequence>
<gene>
    <name evidence="1" type="ORF">SAMN04488691_102362</name>
</gene>
<dbReference type="EMBL" id="FOAD01000002">
    <property type="protein sequence ID" value="SEK99866.1"/>
    <property type="molecule type" value="Genomic_DNA"/>
</dbReference>
<dbReference type="RefSeq" id="WP_074792957.1">
    <property type="nucleotide sequence ID" value="NZ_FOAD01000002.1"/>
</dbReference>
<proteinExistence type="predicted"/>
<evidence type="ECO:0000313" key="2">
    <source>
        <dbReference type="Proteomes" id="UP000183894"/>
    </source>
</evidence>
<dbReference type="OrthoDB" id="381600at2157"/>
<name>A0A1H7LLV5_HALLR</name>
<protein>
    <submittedName>
        <fullName evidence="1">Uncharacterized protein</fullName>
    </submittedName>
</protein>
<dbReference type="AlphaFoldDB" id="A0A1H7LLV5"/>
<accession>A0A1H7LLV5</accession>
<reference evidence="1 2" key="1">
    <citation type="submission" date="2016-10" db="EMBL/GenBank/DDBJ databases">
        <authorList>
            <person name="de Groot N.N."/>
        </authorList>
    </citation>
    <scope>NUCLEOTIDE SEQUENCE [LARGE SCALE GENOMIC DNA]</scope>
    <source>
        <strain evidence="1 2">CDM_5</strain>
    </source>
</reference>
<dbReference type="Proteomes" id="UP000183894">
    <property type="component" value="Unassembled WGS sequence"/>
</dbReference>
<evidence type="ECO:0000313" key="1">
    <source>
        <dbReference type="EMBL" id="SEK99866.1"/>
    </source>
</evidence>